<proteinExistence type="predicted"/>
<comment type="caution">
    <text evidence="2">The sequence shown here is derived from an EMBL/GenBank/DDBJ whole genome shotgun (WGS) entry which is preliminary data.</text>
</comment>
<gene>
    <name evidence="2" type="ORF">B0I35DRAFT_473707</name>
</gene>
<dbReference type="EMBL" id="JAGPNK010000001">
    <property type="protein sequence ID" value="KAH7329066.1"/>
    <property type="molecule type" value="Genomic_DNA"/>
</dbReference>
<accession>A0A8K0T488</accession>
<reference evidence="2" key="1">
    <citation type="journal article" date="2021" name="Nat. Commun.">
        <title>Genetic determinants of endophytism in the Arabidopsis root mycobiome.</title>
        <authorList>
            <person name="Mesny F."/>
            <person name="Miyauchi S."/>
            <person name="Thiergart T."/>
            <person name="Pickel B."/>
            <person name="Atanasova L."/>
            <person name="Karlsson M."/>
            <person name="Huettel B."/>
            <person name="Barry K.W."/>
            <person name="Haridas S."/>
            <person name="Chen C."/>
            <person name="Bauer D."/>
            <person name="Andreopoulos W."/>
            <person name="Pangilinan J."/>
            <person name="LaButti K."/>
            <person name="Riley R."/>
            <person name="Lipzen A."/>
            <person name="Clum A."/>
            <person name="Drula E."/>
            <person name="Henrissat B."/>
            <person name="Kohler A."/>
            <person name="Grigoriev I.V."/>
            <person name="Martin F.M."/>
            <person name="Hacquard S."/>
        </authorList>
    </citation>
    <scope>NUCLEOTIDE SEQUENCE</scope>
    <source>
        <strain evidence="2">MPI-CAGE-CH-0235</strain>
    </source>
</reference>
<organism evidence="2 3">
    <name type="scientific">Stachybotrys elegans</name>
    <dbReference type="NCBI Taxonomy" id="80388"/>
    <lineage>
        <taxon>Eukaryota</taxon>
        <taxon>Fungi</taxon>
        <taxon>Dikarya</taxon>
        <taxon>Ascomycota</taxon>
        <taxon>Pezizomycotina</taxon>
        <taxon>Sordariomycetes</taxon>
        <taxon>Hypocreomycetidae</taxon>
        <taxon>Hypocreales</taxon>
        <taxon>Stachybotryaceae</taxon>
        <taxon>Stachybotrys</taxon>
    </lineage>
</organism>
<feature type="compositionally biased region" description="Basic and acidic residues" evidence="1">
    <location>
        <begin position="1"/>
        <end position="13"/>
    </location>
</feature>
<keyword evidence="3" id="KW-1185">Reference proteome</keyword>
<sequence length="256" mass="29446">MAVKDAQKEEGEKAGTATTTTASFDWDADDEWFSGIFGPWDPPDKANSALRVLDEVMPAFEEHIGHSKLGFDKWRRRHQEAMERGKSVYWGFPRLMEDGPHNHGHSYVWNDDAWQKRYFYLARQREKLIGDRLKELGGSWRIGRKLVTKKMLLEQGSVVADDASDDNDTCAHLNATERHTQLCNRWCDPVDTLLERFARNHMCDVEEAKRSFWGDAFNVSPRAEAEEAKKKRDAMTCQVVETLDWAADAAPVKKEK</sequence>
<evidence type="ECO:0000313" key="2">
    <source>
        <dbReference type="EMBL" id="KAH7329066.1"/>
    </source>
</evidence>
<name>A0A8K0T488_9HYPO</name>
<dbReference type="AlphaFoldDB" id="A0A8K0T488"/>
<dbReference type="OrthoDB" id="4875013at2759"/>
<dbReference type="Proteomes" id="UP000813444">
    <property type="component" value="Unassembled WGS sequence"/>
</dbReference>
<protein>
    <submittedName>
        <fullName evidence="2">Uncharacterized protein</fullName>
    </submittedName>
</protein>
<feature type="region of interest" description="Disordered" evidence="1">
    <location>
        <begin position="1"/>
        <end position="21"/>
    </location>
</feature>
<evidence type="ECO:0000313" key="3">
    <source>
        <dbReference type="Proteomes" id="UP000813444"/>
    </source>
</evidence>
<evidence type="ECO:0000256" key="1">
    <source>
        <dbReference type="SAM" id="MobiDB-lite"/>
    </source>
</evidence>